<dbReference type="InterPro" id="IPR012337">
    <property type="entry name" value="RNaseH-like_sf"/>
</dbReference>
<dbReference type="OrthoDB" id="10252740at2759"/>
<accession>A0A078B7V2</accession>
<dbReference type="SUPFAM" id="SSF101690">
    <property type="entry name" value="PAZ domain"/>
    <property type="match status" value="1"/>
</dbReference>
<dbReference type="InterPro" id="IPR003100">
    <property type="entry name" value="PAZ_dom"/>
</dbReference>
<evidence type="ECO:0000259" key="2">
    <source>
        <dbReference type="PROSITE" id="PS50822"/>
    </source>
</evidence>
<dbReference type="PROSITE" id="PS50822">
    <property type="entry name" value="PIWI"/>
    <property type="match status" value="1"/>
</dbReference>
<feature type="region of interest" description="Disordered" evidence="1">
    <location>
        <begin position="1"/>
        <end position="45"/>
    </location>
</feature>
<name>A0A078B7V2_STYLE</name>
<protein>
    <submittedName>
        <fullName evidence="3">Piwi-like protein 1</fullName>
    </submittedName>
</protein>
<gene>
    <name evidence="3" type="primary">Contig3010.g3216</name>
    <name evidence="3" type="ORF">STYLEM_19607</name>
</gene>
<dbReference type="Gene3D" id="3.40.50.2300">
    <property type="match status" value="1"/>
</dbReference>
<feature type="compositionally biased region" description="Basic and acidic residues" evidence="1">
    <location>
        <begin position="1"/>
        <end position="16"/>
    </location>
</feature>
<proteinExistence type="predicted"/>
<keyword evidence="4" id="KW-1185">Reference proteome</keyword>
<evidence type="ECO:0000313" key="4">
    <source>
        <dbReference type="Proteomes" id="UP000039865"/>
    </source>
</evidence>
<sequence length="786" mass="90844">MQNYERSRSRDKHQQRGSEMGRGVGSSRGNEGFRSQIRGPQQSRISKHASIQLLSNHFKITLRGANSTINMYEISITPAISDSTLRRQILREAKPQLTQLLGLYLYYSDSIFSTSFMASEMNLEIAYKFQAYQVSIIFQRSFSLDDQPSEFQSFKDKVLNYVFIQCKKAMSDNNFKVVGRLQKFYNPQEKVKINAHRLEVWPGYSMQVKCLNDGIFLNVDSISKFISQTTIYDKIKQMQRERYTPEQIKEMLLQDQQLVVITKYNSRQYHVVDISFDITPSAHIFTWEYYNPFNEQKEILTTDMVEFFNLKWNLVLPSNEKSQPCLISIKDGNQVLLPASLCHEASLPKSFTKDSALIRSIQPYKLNKPQERFERIGLIIDKIKDNQVFADWDIKVSQNFAQIKAKQLAHPNVYNQYNMSSPFETYENKQYFHTQPAQLIDEKWALVYSGEREQFEYATKLVELMKQASRQLGIKVDDPQWLEIPEICSPDCFIDAIKSDIDPNYTQIIVVILPARSLKPNIKKYLDEIGLPSQFIITDTIRKCVDGPRIQLGPISMILKQINAKQKLDLYRLVLPYLRRSMIIGIDVAKSGNKAVIGLSASYNSHLTQYYSSVRIQDLPKSGDFLTGEERTSYLTTQRILIIELIQQQSINYSPMIIYALIDKLSDHRLFMTSNDQVWNPGPGTVVDTALVDNQGEILFDFYMIPHKAPVATALPVHFKIVYNSSEHDKNDIETFTYHLCYGYFNFVGPIKVPAAVMYAKKIANYIIDYKIIETNNTLSDSLHFL</sequence>
<dbReference type="Proteomes" id="UP000039865">
    <property type="component" value="Unassembled WGS sequence"/>
</dbReference>
<dbReference type="InterPro" id="IPR003165">
    <property type="entry name" value="Piwi"/>
</dbReference>
<dbReference type="InParanoid" id="A0A078B7V2"/>
<dbReference type="Pfam" id="PF02171">
    <property type="entry name" value="Piwi"/>
    <property type="match status" value="1"/>
</dbReference>
<dbReference type="SMART" id="SM00950">
    <property type="entry name" value="Piwi"/>
    <property type="match status" value="1"/>
</dbReference>
<dbReference type="InterPro" id="IPR036085">
    <property type="entry name" value="PAZ_dom_sf"/>
</dbReference>
<dbReference type="EMBL" id="CCKQ01018498">
    <property type="protein sequence ID" value="CDW90464.1"/>
    <property type="molecule type" value="Genomic_DNA"/>
</dbReference>
<dbReference type="SMART" id="SM00949">
    <property type="entry name" value="PAZ"/>
    <property type="match status" value="1"/>
</dbReference>
<dbReference type="Pfam" id="PF02170">
    <property type="entry name" value="PAZ"/>
    <property type="match status" value="1"/>
</dbReference>
<dbReference type="InterPro" id="IPR036397">
    <property type="entry name" value="RNaseH_sf"/>
</dbReference>
<dbReference type="AlphaFoldDB" id="A0A078B7V2"/>
<dbReference type="Gene3D" id="3.30.420.10">
    <property type="entry name" value="Ribonuclease H-like superfamily/Ribonuclease H"/>
    <property type="match status" value="1"/>
</dbReference>
<reference evidence="3 4" key="1">
    <citation type="submission" date="2014-06" db="EMBL/GenBank/DDBJ databases">
        <authorList>
            <person name="Swart Estienne"/>
        </authorList>
    </citation>
    <scope>NUCLEOTIDE SEQUENCE [LARGE SCALE GENOMIC DNA]</scope>
    <source>
        <strain evidence="3 4">130c</strain>
    </source>
</reference>
<organism evidence="3 4">
    <name type="scientific">Stylonychia lemnae</name>
    <name type="common">Ciliate</name>
    <dbReference type="NCBI Taxonomy" id="5949"/>
    <lineage>
        <taxon>Eukaryota</taxon>
        <taxon>Sar</taxon>
        <taxon>Alveolata</taxon>
        <taxon>Ciliophora</taxon>
        <taxon>Intramacronucleata</taxon>
        <taxon>Spirotrichea</taxon>
        <taxon>Stichotrichia</taxon>
        <taxon>Sporadotrichida</taxon>
        <taxon>Oxytrichidae</taxon>
        <taxon>Stylonychinae</taxon>
        <taxon>Stylonychia</taxon>
    </lineage>
</organism>
<dbReference type="SUPFAM" id="SSF53098">
    <property type="entry name" value="Ribonuclease H-like"/>
    <property type="match status" value="1"/>
</dbReference>
<evidence type="ECO:0000256" key="1">
    <source>
        <dbReference type="SAM" id="MobiDB-lite"/>
    </source>
</evidence>
<dbReference type="GO" id="GO:0003723">
    <property type="term" value="F:RNA binding"/>
    <property type="evidence" value="ECO:0007669"/>
    <property type="project" value="InterPro"/>
</dbReference>
<feature type="domain" description="Piwi" evidence="2">
    <location>
        <begin position="642"/>
        <end position="767"/>
    </location>
</feature>
<dbReference type="PANTHER" id="PTHR22891">
    <property type="entry name" value="EUKARYOTIC TRANSLATION INITIATION FACTOR 2C"/>
    <property type="match status" value="1"/>
</dbReference>
<evidence type="ECO:0000313" key="3">
    <source>
        <dbReference type="EMBL" id="CDW90464.1"/>
    </source>
</evidence>
<dbReference type="Gene3D" id="2.170.260.10">
    <property type="entry name" value="paz domain"/>
    <property type="match status" value="1"/>
</dbReference>